<accession>A0A814ESF9</accession>
<protein>
    <submittedName>
        <fullName evidence="1">Uncharacterized protein</fullName>
    </submittedName>
</protein>
<dbReference type="AlphaFoldDB" id="A0A814ESF9"/>
<keyword evidence="2" id="KW-1185">Reference proteome</keyword>
<reference evidence="1" key="1">
    <citation type="submission" date="2021-02" db="EMBL/GenBank/DDBJ databases">
        <authorList>
            <person name="Nowell W R."/>
        </authorList>
    </citation>
    <scope>NUCLEOTIDE SEQUENCE</scope>
    <source>
        <strain evidence="1">Ploen Becks lab</strain>
    </source>
</reference>
<dbReference type="OrthoDB" id="10420387at2759"/>
<name>A0A814ESF9_9BILA</name>
<feature type="non-terminal residue" evidence="1">
    <location>
        <position position="100"/>
    </location>
</feature>
<proteinExistence type="predicted"/>
<organism evidence="1 2">
    <name type="scientific">Brachionus calyciflorus</name>
    <dbReference type="NCBI Taxonomy" id="104777"/>
    <lineage>
        <taxon>Eukaryota</taxon>
        <taxon>Metazoa</taxon>
        <taxon>Spiralia</taxon>
        <taxon>Gnathifera</taxon>
        <taxon>Rotifera</taxon>
        <taxon>Eurotatoria</taxon>
        <taxon>Monogononta</taxon>
        <taxon>Pseudotrocha</taxon>
        <taxon>Ploima</taxon>
        <taxon>Brachionidae</taxon>
        <taxon>Brachionus</taxon>
    </lineage>
</organism>
<dbReference type="EMBL" id="CAJNOC010003269">
    <property type="protein sequence ID" value="CAF0975288.1"/>
    <property type="molecule type" value="Genomic_DNA"/>
</dbReference>
<comment type="caution">
    <text evidence="1">The sequence shown here is derived from an EMBL/GenBank/DDBJ whole genome shotgun (WGS) entry which is preliminary data.</text>
</comment>
<sequence>MNIENDEQYNFFEKLRDFGLLLGVSFCTNVKCKKLGNQMVLNLRKRDKNSEKKLLSWRCNSCTTYKSVYDGSFFSLFRKPPKIIVAIIKCWSGQITIRKT</sequence>
<evidence type="ECO:0000313" key="2">
    <source>
        <dbReference type="Proteomes" id="UP000663879"/>
    </source>
</evidence>
<dbReference type="Proteomes" id="UP000663879">
    <property type="component" value="Unassembled WGS sequence"/>
</dbReference>
<gene>
    <name evidence="1" type="ORF">OXX778_LOCUS15137</name>
</gene>
<evidence type="ECO:0000313" key="1">
    <source>
        <dbReference type="EMBL" id="CAF0975288.1"/>
    </source>
</evidence>